<feature type="coiled-coil region" evidence="6">
    <location>
        <begin position="792"/>
        <end position="826"/>
    </location>
</feature>
<keyword evidence="3 6" id="KW-0067">ATP-binding</keyword>
<evidence type="ECO:0000256" key="4">
    <source>
        <dbReference type="ARBA" id="ARBA00023054"/>
    </source>
</evidence>
<feature type="coiled-coil region" evidence="6">
    <location>
        <begin position="968"/>
        <end position="1030"/>
    </location>
</feature>
<gene>
    <name evidence="6 8" type="primary">smc</name>
    <name evidence="8" type="ORF">GCM10009777_28090</name>
</gene>
<evidence type="ECO:0000256" key="1">
    <source>
        <dbReference type="ARBA" id="ARBA00022490"/>
    </source>
</evidence>
<dbReference type="Proteomes" id="UP001500326">
    <property type="component" value="Unassembled WGS sequence"/>
</dbReference>
<keyword evidence="5 6" id="KW-0238">DNA-binding</keyword>
<dbReference type="Pfam" id="PF02463">
    <property type="entry name" value="SMC_N"/>
    <property type="match status" value="1"/>
</dbReference>
<comment type="similarity">
    <text evidence="6">Belongs to the SMC family.</text>
</comment>
<dbReference type="Gene3D" id="1.20.1060.20">
    <property type="match status" value="1"/>
</dbReference>
<comment type="subunit">
    <text evidence="6">Homodimer.</text>
</comment>
<evidence type="ECO:0000313" key="8">
    <source>
        <dbReference type="EMBL" id="GAA1991122.1"/>
    </source>
</evidence>
<dbReference type="SMART" id="SM00968">
    <property type="entry name" value="SMC_hinge"/>
    <property type="match status" value="1"/>
</dbReference>
<keyword evidence="4 6" id="KW-0175">Coiled coil</keyword>
<evidence type="ECO:0000256" key="2">
    <source>
        <dbReference type="ARBA" id="ARBA00022741"/>
    </source>
</evidence>
<keyword evidence="1 6" id="KW-0963">Cytoplasm</keyword>
<feature type="binding site" evidence="6">
    <location>
        <begin position="32"/>
        <end position="39"/>
    </location>
    <ligand>
        <name>ATP</name>
        <dbReference type="ChEBI" id="CHEBI:30616"/>
    </ligand>
</feature>
<dbReference type="InterPro" id="IPR003395">
    <property type="entry name" value="RecF/RecN/SMC_N"/>
</dbReference>
<dbReference type="HAMAP" id="MF_01894">
    <property type="entry name" value="Smc_prok"/>
    <property type="match status" value="1"/>
</dbReference>
<proteinExistence type="inferred from homology"/>
<dbReference type="InterPro" id="IPR010935">
    <property type="entry name" value="SMC_hinge"/>
</dbReference>
<dbReference type="InterPro" id="IPR024704">
    <property type="entry name" value="SMC"/>
</dbReference>
<evidence type="ECO:0000256" key="5">
    <source>
        <dbReference type="ARBA" id="ARBA00023125"/>
    </source>
</evidence>
<feature type="domain" description="SMC hinge" evidence="7">
    <location>
        <begin position="506"/>
        <end position="613"/>
    </location>
</feature>
<accession>A0ABN2SRI9</accession>
<feature type="coiled-coil region" evidence="6">
    <location>
        <begin position="167"/>
        <end position="201"/>
    </location>
</feature>
<dbReference type="RefSeq" id="WP_344063466.1">
    <property type="nucleotide sequence ID" value="NZ_BAAAOH010000001.1"/>
</dbReference>
<evidence type="ECO:0000256" key="3">
    <source>
        <dbReference type="ARBA" id="ARBA00022840"/>
    </source>
</evidence>
<feature type="coiled-coil region" evidence="6">
    <location>
        <begin position="734"/>
        <end position="761"/>
    </location>
</feature>
<name>A0ABN2SRI9_9MICO</name>
<reference evidence="8 9" key="1">
    <citation type="journal article" date="2019" name="Int. J. Syst. Evol. Microbiol.">
        <title>The Global Catalogue of Microorganisms (GCM) 10K type strain sequencing project: providing services to taxonomists for standard genome sequencing and annotation.</title>
        <authorList>
            <consortium name="The Broad Institute Genomics Platform"/>
            <consortium name="The Broad Institute Genome Sequencing Center for Infectious Disease"/>
            <person name="Wu L."/>
            <person name="Ma J."/>
        </authorList>
    </citation>
    <scope>NUCLEOTIDE SEQUENCE [LARGE SCALE GENOMIC DNA]</scope>
    <source>
        <strain evidence="8 9">JCM 14902</strain>
    </source>
</reference>
<dbReference type="EMBL" id="BAAAOH010000001">
    <property type="protein sequence ID" value="GAA1991122.1"/>
    <property type="molecule type" value="Genomic_DNA"/>
</dbReference>
<dbReference type="InterPro" id="IPR011890">
    <property type="entry name" value="SMC_prok"/>
</dbReference>
<organism evidence="8 9">
    <name type="scientific">Microbacterium pumilum</name>
    <dbReference type="NCBI Taxonomy" id="344165"/>
    <lineage>
        <taxon>Bacteria</taxon>
        <taxon>Bacillati</taxon>
        <taxon>Actinomycetota</taxon>
        <taxon>Actinomycetes</taxon>
        <taxon>Micrococcales</taxon>
        <taxon>Microbacteriaceae</taxon>
        <taxon>Microbacterium</taxon>
    </lineage>
</organism>
<protein>
    <recommendedName>
        <fullName evidence="6">Chromosome partition protein Smc</fullName>
    </recommendedName>
</protein>
<keyword evidence="2 6" id="KW-0547">Nucleotide-binding</keyword>
<comment type="domain">
    <text evidence="6">Contains large globular domains required for ATP hydrolysis at each terminus and a third globular domain forming a flexible hinge near the middle of the molecule. These domains are separated by coiled-coil structures.</text>
</comment>
<sequence>MHLKSVTLKGFKSFAQPTTFAFETGVTCIVGPNGSGKSNVVDALAWVMGEQGAKTLRGGKMEDVIFAGTATRGPLGRAEVQLTIDNTDGALPIEYAEVSISRTLFRNGASEYAINGDVCRLLDVQELLSDSGLGREMHVIVGQGRLDSVLQASPEERRGFIEEAAGILKHRRRKEKTLRKLDAMQANLTRLSDLAGELRRQLKPLGRQAEIAREAATIAAVVRDAKARLLADELVGLREQLASHARSEQERHTERLVLQDQLDNARARTEQLEAQQQSEAVDEARRVAFGLERVQERLRGLYSLAGQRLALLGEAEDDDRVQGTTVSQPMIDEARAEIDDIAAGLGTAQDAAGEASRDVMRARAELDALDTDIAAQSALVSEHDMRITALRGSAEAAASALAAVQAGVDRQQRALDAANARRADAQETLAGVDPDLVPEGSAAEYAAAYERSQRDATEAESRVGALREKLHAAEREIEALTAQTTALGRALDVKNAAAELLARGGSGVRGLLGDAVKITVGFESAIAAALGPLVEGLLVSTRQDAFATARMARDGDFGVVDIAIAEASDERRALPAIAGIVPARDVVAAPDGVLGILSHVLIADDLDTALAAAPEIERAGIAGSVTIVTRSGEVVTAHTVRAGSGQGRSRLELAAERDAAADRNDEMRVVADSLREGLADAAHVLDSARQRAKATLSTLREHDAALAAHTEQVNRATVRYEAAVAECERLAAGVAQATAAVDEAEAAARSAQHQLDIALEAPRPILDASAREGMLGALEAARDGEMRARLDVETLRERIRAGEARVVQLERQRERERDAAAEAARRTVLRRAQREIAAGIAGQLPAVLDSIDRSVSQARVELATAESARTAVSAELGELRQRESVTRERLAGLTESVHSLELQIHEKRLHVSGLLERAASELGLDEQILVSEYGPDQPVPVVHALVGSDDEVPDAASDAIAASVAYDRAQQRRRLQDAERKLTQLGRVNPLALEEFAALEQRHQFLTEQLADLTQTRKDLITIIEELDERMQVIFLAAFEDTRTAFGEVFPVLFPGGTGSISLTNPDEPLTTGIEVAVRPVGKKIERLSLLSGGERSLAAVALLVAIFKARPSPFYILDEVEAALDDANLGRLLGVLEQLRESSQLIVITHQKRTMEIADALYGVSMRQDGVSAVVGQRVGERVAS</sequence>
<comment type="caution">
    <text evidence="8">The sequence shown here is derived from an EMBL/GenBank/DDBJ whole genome shotgun (WGS) entry which is preliminary data.</text>
</comment>
<keyword evidence="9" id="KW-1185">Reference proteome</keyword>
<dbReference type="PANTHER" id="PTHR43977">
    <property type="entry name" value="STRUCTURAL MAINTENANCE OF CHROMOSOMES PROTEIN 3"/>
    <property type="match status" value="1"/>
</dbReference>
<evidence type="ECO:0000259" key="7">
    <source>
        <dbReference type="SMART" id="SM00968"/>
    </source>
</evidence>
<dbReference type="SUPFAM" id="SSF52540">
    <property type="entry name" value="P-loop containing nucleoside triphosphate hydrolases"/>
    <property type="match status" value="1"/>
</dbReference>
<dbReference type="NCBIfam" id="TIGR02168">
    <property type="entry name" value="SMC_prok_B"/>
    <property type="match status" value="1"/>
</dbReference>
<dbReference type="PIRSF" id="PIRSF005719">
    <property type="entry name" value="SMC"/>
    <property type="match status" value="1"/>
</dbReference>
<dbReference type="InterPro" id="IPR036277">
    <property type="entry name" value="SMC_hinge_sf"/>
</dbReference>
<dbReference type="SUPFAM" id="SSF75553">
    <property type="entry name" value="Smc hinge domain"/>
    <property type="match status" value="1"/>
</dbReference>
<dbReference type="Gene3D" id="3.40.50.300">
    <property type="entry name" value="P-loop containing nucleotide triphosphate hydrolases"/>
    <property type="match status" value="2"/>
</dbReference>
<evidence type="ECO:0000313" key="9">
    <source>
        <dbReference type="Proteomes" id="UP001500326"/>
    </source>
</evidence>
<comment type="function">
    <text evidence="6">Required for chromosome condensation and partitioning.</text>
</comment>
<dbReference type="Gene3D" id="3.30.70.1620">
    <property type="match status" value="1"/>
</dbReference>
<feature type="coiled-coil region" evidence="6">
    <location>
        <begin position="408"/>
        <end position="483"/>
    </location>
</feature>
<dbReference type="Pfam" id="PF06470">
    <property type="entry name" value="SMC_hinge"/>
    <property type="match status" value="1"/>
</dbReference>
<evidence type="ECO:0000256" key="6">
    <source>
        <dbReference type="HAMAP-Rule" id="MF_01894"/>
    </source>
</evidence>
<dbReference type="InterPro" id="IPR027417">
    <property type="entry name" value="P-loop_NTPase"/>
</dbReference>
<comment type="subcellular location">
    <subcellularLocation>
        <location evidence="6">Cytoplasm</location>
    </subcellularLocation>
</comment>